<sequence length="94" mass="10301">MGFSPSNLENPRWILSGFNEASTTSLGDIVLPVQADPVTLNVQFSVVENLSPFNDILGHTWLDGMKAIPSTYHQMVSYLTEDGQIDLYGSQLVA</sequence>
<organism evidence="1">
    <name type="scientific">Vitis vinifera</name>
    <name type="common">Grape</name>
    <dbReference type="NCBI Taxonomy" id="29760"/>
    <lineage>
        <taxon>Eukaryota</taxon>
        <taxon>Viridiplantae</taxon>
        <taxon>Streptophyta</taxon>
        <taxon>Embryophyta</taxon>
        <taxon>Tracheophyta</taxon>
        <taxon>Spermatophyta</taxon>
        <taxon>Magnoliopsida</taxon>
        <taxon>eudicotyledons</taxon>
        <taxon>Gunneridae</taxon>
        <taxon>Pentapetalae</taxon>
        <taxon>rosids</taxon>
        <taxon>Vitales</taxon>
        <taxon>Vitaceae</taxon>
        <taxon>Viteae</taxon>
        <taxon>Vitis</taxon>
    </lineage>
</organism>
<proteinExistence type="predicted"/>
<accession>A5AK84</accession>
<gene>
    <name evidence="1" type="ORF">VITISV_018430</name>
</gene>
<dbReference type="AlphaFoldDB" id="A5AK84"/>
<dbReference type="PANTHER" id="PTHR33240:SF8">
    <property type="entry name" value="OS03G0439900 PROTEIN"/>
    <property type="match status" value="1"/>
</dbReference>
<evidence type="ECO:0008006" key="2">
    <source>
        <dbReference type="Google" id="ProtNLM"/>
    </source>
</evidence>
<protein>
    <recommendedName>
        <fullName evidence="2">Peptidase A1 domain-containing protein</fullName>
    </recommendedName>
</protein>
<name>A5AK84_VITVI</name>
<evidence type="ECO:0000313" key="1">
    <source>
        <dbReference type="EMBL" id="CAN80167.1"/>
    </source>
</evidence>
<dbReference type="PANTHER" id="PTHR33240">
    <property type="entry name" value="OS08G0508500 PROTEIN"/>
    <property type="match status" value="1"/>
</dbReference>
<dbReference type="EMBL" id="AM428669">
    <property type="protein sequence ID" value="CAN80167.1"/>
    <property type="molecule type" value="Genomic_DNA"/>
</dbReference>
<reference evidence="1" key="1">
    <citation type="journal article" date="2007" name="PLoS ONE">
        <title>The first genome sequence of an elite grapevine cultivar (Pinot noir Vitis vinifera L.): coping with a highly heterozygous genome.</title>
        <authorList>
            <person name="Velasco R."/>
            <person name="Zharkikh A."/>
            <person name="Troggio M."/>
            <person name="Cartwright D.A."/>
            <person name="Cestaro A."/>
            <person name="Pruss D."/>
            <person name="Pindo M."/>
            <person name="FitzGerald L.M."/>
            <person name="Vezzulli S."/>
            <person name="Reid J."/>
            <person name="Malacarne G."/>
            <person name="Iliev D."/>
            <person name="Coppola G."/>
            <person name="Wardell B."/>
            <person name="Micheletti D."/>
            <person name="Macalma T."/>
            <person name="Facci M."/>
            <person name="Mitchell J.T."/>
            <person name="Perazzolli M."/>
            <person name="Eldredge G."/>
            <person name="Gatto P."/>
            <person name="Oyzerski R."/>
            <person name="Moretto M."/>
            <person name="Gutin N."/>
            <person name="Stefanini M."/>
            <person name="Chen Y."/>
            <person name="Segala C."/>
            <person name="Davenport C."/>
            <person name="Dematte L."/>
            <person name="Mraz A."/>
            <person name="Battilana J."/>
            <person name="Stormo K."/>
            <person name="Costa F."/>
            <person name="Tao Q."/>
            <person name="Si-Ammour A."/>
            <person name="Harkins T."/>
            <person name="Lackey A."/>
            <person name="Perbost C."/>
            <person name="Taillon B."/>
            <person name="Stella A."/>
            <person name="Solovyev V."/>
            <person name="Fawcett J.A."/>
            <person name="Sterck L."/>
            <person name="Vandepoele K."/>
            <person name="Grando S.M."/>
            <person name="Toppo S."/>
            <person name="Moser C."/>
            <person name="Lanchbury J."/>
            <person name="Bogden R."/>
            <person name="Skolnick M."/>
            <person name="Sgaramella V."/>
            <person name="Bhatnagar S.K."/>
            <person name="Fontana P."/>
            <person name="Gutin A."/>
            <person name="Van de Peer Y."/>
            <person name="Salamini F."/>
            <person name="Viola R."/>
        </authorList>
    </citation>
    <scope>NUCLEOTIDE SEQUENCE</scope>
</reference>